<accession>A0A9P7EZX8</accession>
<keyword evidence="2" id="KW-1185">Reference proteome</keyword>
<dbReference type="EMBL" id="JABBWM010000063">
    <property type="protein sequence ID" value="KAG2097977.1"/>
    <property type="molecule type" value="Genomic_DNA"/>
</dbReference>
<dbReference type="AlphaFoldDB" id="A0A9P7EZX8"/>
<sequence length="254" mass="28605">MCQQLQMSCNNFVTIDPKKSAGEHQNALVGGQFNAEQSSPIYRGRRTTVINGIEFSPDGRWVTSGTRKVTARKARLAKPYGEQGWNTNEAFCSDCISKSHYPSRHAEARLDLLRERAGLGKGKGKKKENDMKAIEDAKASIIARDSNQGHINLFEDLEQQEMITSIRATKKTAQLETEKVVKDLNPWYSERDKGKEYPQDEKSEHLRLRDLASKTMNDPLTAITHKLASSSSLNNYSPVSRPSGIQILHPTWFK</sequence>
<evidence type="ECO:0000313" key="2">
    <source>
        <dbReference type="Proteomes" id="UP000823399"/>
    </source>
</evidence>
<dbReference type="OrthoDB" id="2159131at2759"/>
<organism evidence="1 2">
    <name type="scientific">Suillus discolor</name>
    <dbReference type="NCBI Taxonomy" id="1912936"/>
    <lineage>
        <taxon>Eukaryota</taxon>
        <taxon>Fungi</taxon>
        <taxon>Dikarya</taxon>
        <taxon>Basidiomycota</taxon>
        <taxon>Agaricomycotina</taxon>
        <taxon>Agaricomycetes</taxon>
        <taxon>Agaricomycetidae</taxon>
        <taxon>Boletales</taxon>
        <taxon>Suillineae</taxon>
        <taxon>Suillaceae</taxon>
        <taxon>Suillus</taxon>
    </lineage>
</organism>
<protein>
    <submittedName>
        <fullName evidence="1">Uncharacterized protein</fullName>
    </submittedName>
</protein>
<evidence type="ECO:0000313" key="1">
    <source>
        <dbReference type="EMBL" id="KAG2097977.1"/>
    </source>
</evidence>
<comment type="caution">
    <text evidence="1">The sequence shown here is derived from an EMBL/GenBank/DDBJ whole genome shotgun (WGS) entry which is preliminary data.</text>
</comment>
<reference evidence="1" key="1">
    <citation type="journal article" date="2020" name="New Phytol.">
        <title>Comparative genomics reveals dynamic genome evolution in host specialist ectomycorrhizal fungi.</title>
        <authorList>
            <person name="Lofgren L.A."/>
            <person name="Nguyen N.H."/>
            <person name="Vilgalys R."/>
            <person name="Ruytinx J."/>
            <person name="Liao H.L."/>
            <person name="Branco S."/>
            <person name="Kuo A."/>
            <person name="LaButti K."/>
            <person name="Lipzen A."/>
            <person name="Andreopoulos W."/>
            <person name="Pangilinan J."/>
            <person name="Riley R."/>
            <person name="Hundley H."/>
            <person name="Na H."/>
            <person name="Barry K."/>
            <person name="Grigoriev I.V."/>
            <person name="Stajich J.E."/>
            <person name="Kennedy P.G."/>
        </authorList>
    </citation>
    <scope>NUCLEOTIDE SEQUENCE</scope>
    <source>
        <strain evidence="1">FC423</strain>
    </source>
</reference>
<dbReference type="GeneID" id="64696344"/>
<dbReference type="RefSeq" id="XP_041288735.1">
    <property type="nucleotide sequence ID" value="XM_041434085.1"/>
</dbReference>
<name>A0A9P7EZX8_9AGAM</name>
<proteinExistence type="predicted"/>
<gene>
    <name evidence="1" type="ORF">F5147DRAFT_656215</name>
</gene>
<dbReference type="Proteomes" id="UP000823399">
    <property type="component" value="Unassembled WGS sequence"/>
</dbReference>